<keyword evidence="3" id="KW-1185">Reference proteome</keyword>
<protein>
    <submittedName>
        <fullName evidence="2">(salmon louse) hypothetical protein</fullName>
    </submittedName>
</protein>
<evidence type="ECO:0000256" key="1">
    <source>
        <dbReference type="SAM" id="MobiDB-lite"/>
    </source>
</evidence>
<sequence>MSKEEIVEPMEKEEEVKPTEEKESPSEKEMQKPKKNKKFVKRSMTEENNETIHPSKKRPTNFESYDLHQLSQKATANPEEYNPAKEFKMKHVNNKKCRMSTWGLPSLYGGKPLFRILNNLKNFGIGRIVYKTTDYERSDAPFLL</sequence>
<reference evidence="2" key="1">
    <citation type="submission" date="2021-02" db="EMBL/GenBank/DDBJ databases">
        <authorList>
            <person name="Bekaert M."/>
        </authorList>
    </citation>
    <scope>NUCLEOTIDE SEQUENCE</scope>
    <source>
        <strain evidence="2">IoA-00</strain>
    </source>
</reference>
<dbReference type="InterPro" id="IPR032053">
    <property type="entry name" value="Ribosomal_mS34"/>
</dbReference>
<evidence type="ECO:0000313" key="2">
    <source>
        <dbReference type="EMBL" id="CAF2808074.1"/>
    </source>
</evidence>
<dbReference type="AlphaFoldDB" id="A0A7R8H265"/>
<feature type="region of interest" description="Disordered" evidence="1">
    <location>
        <begin position="1"/>
        <end position="61"/>
    </location>
</feature>
<dbReference type="Pfam" id="PF16053">
    <property type="entry name" value="MRP-S34"/>
    <property type="match status" value="1"/>
</dbReference>
<dbReference type="EMBL" id="HG994590">
    <property type="protein sequence ID" value="CAF2808074.1"/>
    <property type="molecule type" value="Genomic_DNA"/>
</dbReference>
<dbReference type="Proteomes" id="UP000675881">
    <property type="component" value="Chromosome 11"/>
</dbReference>
<organism evidence="2 3">
    <name type="scientific">Lepeophtheirus salmonis</name>
    <name type="common">Salmon louse</name>
    <name type="synonym">Caligus salmonis</name>
    <dbReference type="NCBI Taxonomy" id="72036"/>
    <lineage>
        <taxon>Eukaryota</taxon>
        <taxon>Metazoa</taxon>
        <taxon>Ecdysozoa</taxon>
        <taxon>Arthropoda</taxon>
        <taxon>Crustacea</taxon>
        <taxon>Multicrustacea</taxon>
        <taxon>Hexanauplia</taxon>
        <taxon>Copepoda</taxon>
        <taxon>Siphonostomatoida</taxon>
        <taxon>Caligidae</taxon>
        <taxon>Lepeophtheirus</taxon>
    </lineage>
</organism>
<feature type="compositionally biased region" description="Basic and acidic residues" evidence="1">
    <location>
        <begin position="1"/>
        <end position="32"/>
    </location>
</feature>
<accession>A0A7R8H265</accession>
<gene>
    <name evidence="2" type="ORF">LSAA_3160</name>
</gene>
<name>A0A7R8H265_LEPSM</name>
<dbReference type="GO" id="GO:0005739">
    <property type="term" value="C:mitochondrion"/>
    <property type="evidence" value="ECO:0007669"/>
    <property type="project" value="InterPro"/>
</dbReference>
<proteinExistence type="predicted"/>
<evidence type="ECO:0000313" key="3">
    <source>
        <dbReference type="Proteomes" id="UP000675881"/>
    </source>
</evidence>
<dbReference type="GO" id="GO:0003735">
    <property type="term" value="F:structural constituent of ribosome"/>
    <property type="evidence" value="ECO:0007669"/>
    <property type="project" value="InterPro"/>
</dbReference>